<reference evidence="1" key="1">
    <citation type="submission" date="2019-05" db="EMBL/GenBank/DDBJ databases">
        <title>Metatranscriptomic reconstruction reveals RNA viruses with the potential to shape carbon cycling in soil.</title>
        <authorList>
            <person name="Starr E.P."/>
            <person name="Nuccio E."/>
            <person name="Pett-Ridge J."/>
            <person name="Banfield J.F."/>
            <person name="Firestone M.K."/>
        </authorList>
    </citation>
    <scope>NUCLEOTIDE SEQUENCE</scope>
    <source>
        <strain evidence="1">H2_Bulk_Litter_12_scaffold_320</strain>
    </source>
</reference>
<dbReference type="Gene3D" id="2.40.160.220">
    <property type="match status" value="1"/>
</dbReference>
<gene>
    <name evidence="1" type="ORF">H2BulkLitter12320_000002</name>
</gene>
<name>A0A514D9P7_9VIRU</name>
<accession>A0A514D9P7</accession>
<protein>
    <submittedName>
        <fullName evidence="1">Uncharacterized protein</fullName>
    </submittedName>
</protein>
<evidence type="ECO:0000313" key="1">
    <source>
        <dbReference type="EMBL" id="QDH90335.1"/>
    </source>
</evidence>
<dbReference type="EMBL" id="MN035445">
    <property type="protein sequence ID" value="QDH90335.1"/>
    <property type="molecule type" value="Genomic_RNA"/>
</dbReference>
<organism evidence="1">
    <name type="scientific">Leviviridae sp</name>
    <dbReference type="NCBI Taxonomy" id="2027243"/>
    <lineage>
        <taxon>Viruses</taxon>
        <taxon>Riboviria</taxon>
        <taxon>Orthornavirae</taxon>
        <taxon>Lenarviricota</taxon>
        <taxon>Leviviricetes</taxon>
        <taxon>Norzivirales</taxon>
        <taxon>Fiersviridae</taxon>
    </lineage>
</organism>
<proteinExistence type="predicted"/>
<sequence>MAFADPRTLTVAGVAKSLVRILTAGLSSTYQTNDKSYTQRISHQESGTKVRSLLRTDFRAVVADPLTSQNSWQTLSVQTVIDRPLTGFTETQVADLVAAHNAQLDSTTISKLYGEES</sequence>